<organism evidence="2 3">
    <name type="scientific">Pararobbsia alpina</name>
    <dbReference type="NCBI Taxonomy" id="621374"/>
    <lineage>
        <taxon>Bacteria</taxon>
        <taxon>Pseudomonadati</taxon>
        <taxon>Pseudomonadota</taxon>
        <taxon>Betaproteobacteria</taxon>
        <taxon>Burkholderiales</taxon>
        <taxon>Burkholderiaceae</taxon>
        <taxon>Pararobbsia</taxon>
    </lineage>
</organism>
<dbReference type="InterPro" id="IPR033904">
    <property type="entry name" value="Trans_IPPS_HH"/>
</dbReference>
<dbReference type="EC" id="2.5.1.103" evidence="2"/>
<dbReference type="Pfam" id="PF00494">
    <property type="entry name" value="SQS_PSY"/>
    <property type="match status" value="1"/>
</dbReference>
<protein>
    <submittedName>
        <fullName evidence="2">Presqualene diphosphate synthase</fullName>
        <ecNumber evidence="2">2.5.1.103</ecNumber>
    </submittedName>
</protein>
<keyword evidence="1 2" id="KW-0808">Transferase</keyword>
<evidence type="ECO:0000313" key="2">
    <source>
        <dbReference type="EMBL" id="CAB3800308.1"/>
    </source>
</evidence>
<dbReference type="InterPro" id="IPR017828">
    <property type="entry name" value="SQ_synth_HpnD-like"/>
</dbReference>
<dbReference type="InterPro" id="IPR008949">
    <property type="entry name" value="Isoprenoid_synthase_dom_sf"/>
</dbReference>
<keyword evidence="3" id="KW-1185">Reference proteome</keyword>
<dbReference type="AlphaFoldDB" id="A0A6S7BH62"/>
<dbReference type="SFLD" id="SFLDG01018">
    <property type="entry name" value="Squalene/Phytoene_Synthase_Lik"/>
    <property type="match status" value="1"/>
</dbReference>
<dbReference type="SFLD" id="SFLDG01212">
    <property type="entry name" value="Phytoene_synthase_like"/>
    <property type="match status" value="1"/>
</dbReference>
<dbReference type="SUPFAM" id="SSF48576">
    <property type="entry name" value="Terpenoid synthases"/>
    <property type="match status" value="1"/>
</dbReference>
<dbReference type="SFLD" id="SFLDS00005">
    <property type="entry name" value="Isoprenoid_Synthase_Type_I"/>
    <property type="match status" value="1"/>
</dbReference>
<gene>
    <name evidence="2" type="primary">hpnD</name>
    <name evidence="2" type="ORF">LMG28138_04821</name>
</gene>
<dbReference type="PROSITE" id="PS01044">
    <property type="entry name" value="SQUALEN_PHYTOEN_SYN_1"/>
    <property type="match status" value="1"/>
</dbReference>
<accession>A0A6S7BH62</accession>
<evidence type="ECO:0000256" key="1">
    <source>
        <dbReference type="ARBA" id="ARBA00022679"/>
    </source>
</evidence>
<reference evidence="2 3" key="1">
    <citation type="submission" date="2020-04" db="EMBL/GenBank/DDBJ databases">
        <authorList>
            <person name="De Canck E."/>
        </authorList>
    </citation>
    <scope>NUCLEOTIDE SEQUENCE [LARGE SCALE GENOMIC DNA]</scope>
    <source>
        <strain evidence="2 3">LMG 28138</strain>
    </source>
</reference>
<dbReference type="Gene3D" id="1.10.600.10">
    <property type="entry name" value="Farnesyl Diphosphate Synthase"/>
    <property type="match status" value="1"/>
</dbReference>
<dbReference type="InterPro" id="IPR044843">
    <property type="entry name" value="Trans_IPPS_bact-type"/>
</dbReference>
<dbReference type="Proteomes" id="UP000494115">
    <property type="component" value="Unassembled WGS sequence"/>
</dbReference>
<dbReference type="NCBIfam" id="TIGR03465">
    <property type="entry name" value="HpnD"/>
    <property type="match status" value="1"/>
</dbReference>
<sequence>MSVAEPIETQNTARPSVQNAIPTVAVSQAPAVLDPAAINTMTTQADENNSERIAAGSSFYAAMRILPRAQRDGMFEVYSFCRQVDDIADSDGPRDTRLAALQKWRSDLDDVYAGLPPAPLHALARTIAKFSLEKADFLAVIDGMEMDVVSTIVAPDLGTLDLYCDRVASAVGRLSVKIFGMERGDGIALSHHLGRALQLTNILRDIDEDAGIGRVYLPRETLAEAGIAPLTPEAISASVLDVACAPLVAQAQEHFRISNDIMKRYPRGIVIAPKIMAQAYGAILEKLIARGFGTPRPRVRVSKARLIALLIWNKFF</sequence>
<proteinExistence type="predicted"/>
<evidence type="ECO:0000313" key="3">
    <source>
        <dbReference type="Proteomes" id="UP000494115"/>
    </source>
</evidence>
<dbReference type="EMBL" id="CADIKM010000037">
    <property type="protein sequence ID" value="CAB3800308.1"/>
    <property type="molecule type" value="Genomic_DNA"/>
</dbReference>
<dbReference type="InterPro" id="IPR019845">
    <property type="entry name" value="Squalene/phytoene_synthase_CS"/>
</dbReference>
<dbReference type="CDD" id="cd00683">
    <property type="entry name" value="Trans_IPPS_HH"/>
    <property type="match status" value="1"/>
</dbReference>
<name>A0A6S7BH62_9BURK</name>
<dbReference type="PANTHER" id="PTHR31480">
    <property type="entry name" value="BIFUNCTIONAL LYCOPENE CYCLASE/PHYTOENE SYNTHASE"/>
    <property type="match status" value="1"/>
</dbReference>
<dbReference type="GO" id="GO:0016117">
    <property type="term" value="P:carotenoid biosynthetic process"/>
    <property type="evidence" value="ECO:0007669"/>
    <property type="project" value="InterPro"/>
</dbReference>
<dbReference type="GO" id="GO:0004311">
    <property type="term" value="F:geranylgeranyl diphosphate synthase activity"/>
    <property type="evidence" value="ECO:0007669"/>
    <property type="project" value="InterPro"/>
</dbReference>
<dbReference type="GO" id="GO:0051996">
    <property type="term" value="F:squalene synthase [NAD(P)H] activity"/>
    <property type="evidence" value="ECO:0007669"/>
    <property type="project" value="InterPro"/>
</dbReference>
<dbReference type="PROSITE" id="PS01045">
    <property type="entry name" value="SQUALEN_PHYTOEN_SYN_2"/>
    <property type="match status" value="1"/>
</dbReference>
<dbReference type="InterPro" id="IPR002060">
    <property type="entry name" value="Squ/phyt_synthse"/>
</dbReference>